<dbReference type="STRING" id="402676.B6JZ93"/>
<dbReference type="GeneID" id="7049910"/>
<proteinExistence type="predicted"/>
<dbReference type="InterPro" id="IPR050441">
    <property type="entry name" value="RBM"/>
</dbReference>
<keyword evidence="6" id="KW-1185">Reference proteome</keyword>
<dbReference type="Pfam" id="PF00076">
    <property type="entry name" value="RRM_1"/>
    <property type="match status" value="2"/>
</dbReference>
<name>B6JZ93_SCHJY</name>
<feature type="region of interest" description="Disordered" evidence="2">
    <location>
        <begin position="244"/>
        <end position="317"/>
    </location>
</feature>
<dbReference type="CDD" id="cd12453">
    <property type="entry name" value="RRM1_RIM4_like"/>
    <property type="match status" value="1"/>
</dbReference>
<dbReference type="PANTHER" id="PTHR48034">
    <property type="entry name" value="TRANSFORMER-2 SEX-DETERMINING PROTEIN-RELATED"/>
    <property type="match status" value="1"/>
</dbReference>
<dbReference type="JaponicusDB" id="SJAG_01919">
    <property type="gene designation" value="msa1"/>
</dbReference>
<feature type="region of interest" description="Disordered" evidence="2">
    <location>
        <begin position="1"/>
        <end position="70"/>
    </location>
</feature>
<reference evidence="4 6" key="1">
    <citation type="journal article" date="2011" name="Science">
        <title>Comparative functional genomics of the fission yeasts.</title>
        <authorList>
            <person name="Rhind N."/>
            <person name="Chen Z."/>
            <person name="Yassour M."/>
            <person name="Thompson D.A."/>
            <person name="Haas B.J."/>
            <person name="Habib N."/>
            <person name="Wapinski I."/>
            <person name="Roy S."/>
            <person name="Lin M.F."/>
            <person name="Heiman D.I."/>
            <person name="Young S.K."/>
            <person name="Furuya K."/>
            <person name="Guo Y."/>
            <person name="Pidoux A."/>
            <person name="Chen H.M."/>
            <person name="Robbertse B."/>
            <person name="Goldberg J.M."/>
            <person name="Aoki K."/>
            <person name="Bayne E.H."/>
            <person name="Berlin A.M."/>
            <person name="Desjardins C.A."/>
            <person name="Dobbs E."/>
            <person name="Dukaj L."/>
            <person name="Fan L."/>
            <person name="FitzGerald M.G."/>
            <person name="French C."/>
            <person name="Gujja S."/>
            <person name="Hansen K."/>
            <person name="Keifenheim D."/>
            <person name="Levin J.Z."/>
            <person name="Mosher R.A."/>
            <person name="Mueller C.A."/>
            <person name="Pfiffner J."/>
            <person name="Priest M."/>
            <person name="Russ C."/>
            <person name="Smialowska A."/>
            <person name="Swoboda P."/>
            <person name="Sykes S.M."/>
            <person name="Vaughn M."/>
            <person name="Vengrova S."/>
            <person name="Yoder R."/>
            <person name="Zeng Q."/>
            <person name="Allshire R."/>
            <person name="Baulcombe D."/>
            <person name="Birren B.W."/>
            <person name="Brown W."/>
            <person name="Ekwall K."/>
            <person name="Kellis M."/>
            <person name="Leatherwood J."/>
            <person name="Levin H."/>
            <person name="Margalit H."/>
            <person name="Martienssen R."/>
            <person name="Nieduszynski C.A."/>
            <person name="Spatafora J.W."/>
            <person name="Friedman N."/>
            <person name="Dalgaard J.Z."/>
            <person name="Baumann P."/>
            <person name="Niki H."/>
            <person name="Regev A."/>
            <person name="Nusbaum C."/>
        </authorList>
    </citation>
    <scope>NUCLEOTIDE SEQUENCE [LARGE SCALE GENOMIC DNA]</scope>
    <source>
        <strain evidence="6">yFS275 / FY16936</strain>
    </source>
</reference>
<feature type="domain" description="RRM" evidence="3">
    <location>
        <begin position="76"/>
        <end position="155"/>
    </location>
</feature>
<dbReference type="CDD" id="cd12454">
    <property type="entry name" value="RRM2_RIM4_like"/>
    <property type="match status" value="1"/>
</dbReference>
<sequence>MQTISPASTPSPSPPTSALNTPPNDKSAVQTLPSFATAAKTGATSSFSGRSSVSGKNFSHAHDGSKHGRERGRPIACLFVASLNSARSEQELATAVENHFKRWGPLLHVKVLKDWLQRPYSFVQFQNQEDASRALAEAHNTLLDGRYIRVEQARMNRTIWIAHPTIQPKLQDVRSLLQPFGELEELTATIDRPGFLARFAYRDDAISAFSSLRHSVWSVEWAQNSSASSPQGENGASNGHVKHAAMQRSASHPDSLSKSPAPQAIVNRNKSTGNLSNVGSAPASSHVPTTQRDVSSSSSSPRMPAQSAPMPVPNAPAPMENVLAGAMISPTQAGPHPMFAPAPAMPPTIDPFSIFAGQLDPTHCSRELLIDHFSKFGNVVDCKLIHQGRKSAFAFVRFDTQAAAMSAVSSENKPVFQQKPIRVQFRQIRSVPGPMSMPGCCYGMYPPSAQFMPPTIVGVGPNGMPVGSPINMSMGPMYPYVTPEMCMQGNFFYYGQGALPMTPAPSY</sequence>
<dbReference type="EMBL" id="KE651168">
    <property type="protein sequence ID" value="EEB06861.1"/>
    <property type="molecule type" value="Genomic_DNA"/>
</dbReference>
<dbReference type="InterPro" id="IPR000504">
    <property type="entry name" value="RRM_dom"/>
</dbReference>
<evidence type="ECO:0000313" key="4">
    <source>
        <dbReference type="EMBL" id="EEB06861.1"/>
    </source>
</evidence>
<protein>
    <submittedName>
        <fullName evidence="4">RNA-binding protein M</fullName>
    </submittedName>
</protein>
<feature type="compositionally biased region" description="Polar residues" evidence="2">
    <location>
        <begin position="248"/>
        <end position="294"/>
    </location>
</feature>
<dbReference type="Proteomes" id="UP000001744">
    <property type="component" value="Unassembled WGS sequence"/>
</dbReference>
<dbReference type="eggNOG" id="ENOG502QUGB">
    <property type="taxonomic scope" value="Eukaryota"/>
</dbReference>
<dbReference type="OMA" id="PYYPYPE"/>
<dbReference type="GO" id="GO:0003723">
    <property type="term" value="F:RNA binding"/>
    <property type="evidence" value="ECO:0000318"/>
    <property type="project" value="GO_Central"/>
</dbReference>
<keyword evidence="1" id="KW-0694">RNA-binding</keyword>
<dbReference type="Gene3D" id="3.30.70.330">
    <property type="match status" value="2"/>
</dbReference>
<dbReference type="GO" id="GO:0048026">
    <property type="term" value="P:positive regulation of mRNA splicing, via spliceosome"/>
    <property type="evidence" value="ECO:0000318"/>
    <property type="project" value="GO_Central"/>
</dbReference>
<dbReference type="InterPro" id="IPR034352">
    <property type="entry name" value="Rim4_RRM1"/>
</dbReference>
<gene>
    <name evidence="5" type="primary">msa1</name>
    <name evidence="4" type="ORF">SJAG_01919</name>
</gene>
<dbReference type="GO" id="GO:0005681">
    <property type="term" value="C:spliceosomal complex"/>
    <property type="evidence" value="ECO:0000318"/>
    <property type="project" value="GO_Central"/>
</dbReference>
<organism evidence="4 6">
    <name type="scientific">Schizosaccharomyces japonicus (strain yFS275 / FY16936)</name>
    <name type="common">Fission yeast</name>
    <dbReference type="NCBI Taxonomy" id="402676"/>
    <lineage>
        <taxon>Eukaryota</taxon>
        <taxon>Fungi</taxon>
        <taxon>Dikarya</taxon>
        <taxon>Ascomycota</taxon>
        <taxon>Taphrinomycotina</taxon>
        <taxon>Schizosaccharomycetes</taxon>
        <taxon>Schizosaccharomycetales</taxon>
        <taxon>Schizosaccharomycetaceae</taxon>
        <taxon>Schizosaccharomyces</taxon>
    </lineage>
</organism>
<dbReference type="AlphaFoldDB" id="B6JZ93"/>
<dbReference type="VEuPathDB" id="FungiDB:SJAG_01919"/>
<evidence type="ECO:0000256" key="1">
    <source>
        <dbReference type="PROSITE-ProRule" id="PRU00176"/>
    </source>
</evidence>
<dbReference type="GO" id="GO:0031138">
    <property type="term" value="P:negative regulation of conjugation with cellular fusion"/>
    <property type="evidence" value="ECO:0007669"/>
    <property type="project" value="EnsemblFungi"/>
</dbReference>
<evidence type="ECO:0000313" key="6">
    <source>
        <dbReference type="Proteomes" id="UP000001744"/>
    </source>
</evidence>
<accession>B6JZ93</accession>
<dbReference type="OrthoDB" id="410044at2759"/>
<evidence type="ECO:0000313" key="5">
    <source>
        <dbReference type="JaponicusDB" id="SJAG_01919"/>
    </source>
</evidence>
<dbReference type="GO" id="GO:0010629">
    <property type="term" value="P:negative regulation of gene expression"/>
    <property type="evidence" value="ECO:0007669"/>
    <property type="project" value="EnsemblFungi"/>
</dbReference>
<dbReference type="InterPro" id="IPR012677">
    <property type="entry name" value="Nucleotide-bd_a/b_plait_sf"/>
</dbReference>
<evidence type="ECO:0000259" key="3">
    <source>
        <dbReference type="PROSITE" id="PS50102"/>
    </source>
</evidence>
<dbReference type="SMART" id="SM00360">
    <property type="entry name" value="RRM"/>
    <property type="match status" value="2"/>
</dbReference>
<feature type="compositionally biased region" description="Basic and acidic residues" evidence="2">
    <location>
        <begin position="60"/>
        <end position="70"/>
    </location>
</feature>
<feature type="compositionally biased region" description="Low complexity" evidence="2">
    <location>
        <begin position="45"/>
        <end position="54"/>
    </location>
</feature>
<dbReference type="InterPro" id="IPR035979">
    <property type="entry name" value="RBD_domain_sf"/>
</dbReference>
<dbReference type="SUPFAM" id="SSF54928">
    <property type="entry name" value="RNA-binding domain, RBD"/>
    <property type="match status" value="2"/>
</dbReference>
<dbReference type="PROSITE" id="PS50102">
    <property type="entry name" value="RRM"/>
    <property type="match status" value="2"/>
</dbReference>
<dbReference type="HOGENOM" id="CLU_511061_0_0_1"/>
<dbReference type="RefSeq" id="XP_002173154.1">
    <property type="nucleotide sequence ID" value="XM_002173118.2"/>
</dbReference>
<feature type="domain" description="RRM" evidence="3">
    <location>
        <begin position="352"/>
        <end position="428"/>
    </location>
</feature>
<evidence type="ECO:0000256" key="2">
    <source>
        <dbReference type="SAM" id="MobiDB-lite"/>
    </source>
</evidence>